<dbReference type="Proteomes" id="UP000280307">
    <property type="component" value="Unassembled WGS sequence"/>
</dbReference>
<organism evidence="1 2">
    <name type="scientific">Candidatus Viridilinea halotolerans</name>
    <dbReference type="NCBI Taxonomy" id="2491704"/>
    <lineage>
        <taxon>Bacteria</taxon>
        <taxon>Bacillati</taxon>
        <taxon>Chloroflexota</taxon>
        <taxon>Chloroflexia</taxon>
        <taxon>Chloroflexales</taxon>
        <taxon>Chloroflexineae</taxon>
        <taxon>Oscillochloridaceae</taxon>
        <taxon>Candidatus Viridilinea</taxon>
    </lineage>
</organism>
<proteinExistence type="predicted"/>
<dbReference type="Gene3D" id="2.60.40.4350">
    <property type="match status" value="1"/>
</dbReference>
<gene>
    <name evidence="1" type="ORF">EI684_12510</name>
</gene>
<accession>A0A426TY60</accession>
<dbReference type="CDD" id="cd09748">
    <property type="entry name" value="Cmr3_III-B"/>
    <property type="match status" value="1"/>
</dbReference>
<name>A0A426TY60_9CHLR</name>
<dbReference type="AlphaFoldDB" id="A0A426TY60"/>
<evidence type="ECO:0000313" key="1">
    <source>
        <dbReference type="EMBL" id="RRR70867.1"/>
    </source>
</evidence>
<dbReference type="EMBL" id="RSAS01000488">
    <property type="protein sequence ID" value="RRR70867.1"/>
    <property type="molecule type" value="Genomic_DNA"/>
</dbReference>
<dbReference type="InterPro" id="IPR019117">
    <property type="entry name" value="CRISPR-assoc_protein_Cmr3"/>
</dbReference>
<evidence type="ECO:0000313" key="2">
    <source>
        <dbReference type="Proteomes" id="UP000280307"/>
    </source>
</evidence>
<sequence>MHRCLLPTAYFTEDGDHMTLWMIEPRDPLLVRDGRPFDASPGSRAQSLPFPLPSTLVGGLRHKAGLDASGAFDHARIAEILTLQMRGPLLAEVDAERSSAAIRQLLFAAPADALALESSDQHDALRLLQLAPRELAGAAQTNQPDGLALVGPQQRVAAKVSQAAPLFWHEAQFMAWLVAPQADQTLPGNTVGIGALLRDTRTHVSVQAATQTAREGALFQTRGLEFTWRDGGAQQQTGSFTTRRLALVAALEHDGLPYAPPHFTGGLMPLAGERRLMHWMTIAQHLPDPPTDLFATICATRRARVVLLTPGIFTAGYRPPLAWERGGVIAHLHAAAVPRAQVISGWDLARGKPKPTRRMAPAGSVYFVTWPEGAEVAAWLAATWMQNVSDSEQDQRDGFGLAALGVWSPH</sequence>
<dbReference type="Gene3D" id="3.30.70.2940">
    <property type="match status" value="1"/>
</dbReference>
<reference evidence="1 2" key="1">
    <citation type="submission" date="2018-12" db="EMBL/GenBank/DDBJ databases">
        <title>Genome Sequence of Candidatus Viridilinea halotolerans isolated from saline sulfide-rich spring.</title>
        <authorList>
            <person name="Grouzdev D.S."/>
            <person name="Burganskaya E.I."/>
            <person name="Krutkina M.S."/>
            <person name="Sukhacheva M.V."/>
            <person name="Gorlenko V.M."/>
        </authorList>
    </citation>
    <scope>NUCLEOTIDE SEQUENCE [LARGE SCALE GENOMIC DNA]</scope>
    <source>
        <strain evidence="1">Chok-6</strain>
    </source>
</reference>
<protein>
    <submittedName>
        <fullName evidence="1">CRISPR-associated protein Cmr3</fullName>
    </submittedName>
</protein>
<dbReference type="Pfam" id="PF09700">
    <property type="entry name" value="Cas_Cmr3"/>
    <property type="match status" value="1"/>
</dbReference>
<comment type="caution">
    <text evidence="1">The sequence shown here is derived from an EMBL/GenBank/DDBJ whole genome shotgun (WGS) entry which is preliminary data.</text>
</comment>